<sequence>MGDRLDRLRARQHPDLTASSPPVSDRLRVLLLALLGLDGVLSALMAVFFLPLRLGPVPLPISALLSGALNLSLVWAGLQWTSVPRLAALPLWTWLATVLLCMVFKPGDDIVFGGVGIMEFGPVLLVALGALPAAWLLMRHPPAAGADPRTGAR</sequence>
<keyword evidence="1" id="KW-1133">Transmembrane helix</keyword>
<protein>
    <recommendedName>
        <fullName evidence="4">Facilitated glucose transporter</fullName>
    </recommendedName>
</protein>
<keyword evidence="1" id="KW-0812">Transmembrane</keyword>
<proteinExistence type="predicted"/>
<feature type="transmembrane region" description="Helical" evidence="1">
    <location>
        <begin position="110"/>
        <end position="131"/>
    </location>
</feature>
<evidence type="ECO:0000313" key="2">
    <source>
        <dbReference type="EMBL" id="MDN4520971.1"/>
    </source>
</evidence>
<feature type="transmembrane region" description="Helical" evidence="1">
    <location>
        <begin position="85"/>
        <end position="104"/>
    </location>
</feature>
<feature type="transmembrane region" description="Helical" evidence="1">
    <location>
        <begin position="29"/>
        <end position="51"/>
    </location>
</feature>
<name>A0ABT8HJN3_MYCAO</name>
<organism evidence="2 3">
    <name type="scientific">Mycolicibacterium austroafricanum</name>
    <name type="common">Mycobacterium austroafricanum</name>
    <dbReference type="NCBI Taxonomy" id="39687"/>
    <lineage>
        <taxon>Bacteria</taxon>
        <taxon>Bacillati</taxon>
        <taxon>Actinomycetota</taxon>
        <taxon>Actinomycetes</taxon>
        <taxon>Mycobacteriales</taxon>
        <taxon>Mycobacteriaceae</taxon>
        <taxon>Mycolicibacterium</taxon>
    </lineage>
</organism>
<dbReference type="Proteomes" id="UP001172687">
    <property type="component" value="Unassembled WGS sequence"/>
</dbReference>
<gene>
    <name evidence="2" type="ORF">QYF68_24575</name>
</gene>
<evidence type="ECO:0008006" key="4">
    <source>
        <dbReference type="Google" id="ProtNLM"/>
    </source>
</evidence>
<evidence type="ECO:0000256" key="1">
    <source>
        <dbReference type="SAM" id="Phobius"/>
    </source>
</evidence>
<dbReference type="RefSeq" id="WP_049778144.1">
    <property type="nucleotide sequence ID" value="NZ_CP070380.1"/>
</dbReference>
<feature type="transmembrane region" description="Helical" evidence="1">
    <location>
        <begin position="57"/>
        <end position="78"/>
    </location>
</feature>
<dbReference type="EMBL" id="JAUHTC010000085">
    <property type="protein sequence ID" value="MDN4520971.1"/>
    <property type="molecule type" value="Genomic_DNA"/>
</dbReference>
<keyword evidence="1" id="KW-0472">Membrane</keyword>
<reference evidence="2" key="1">
    <citation type="submission" date="2023-07" db="EMBL/GenBank/DDBJ databases">
        <title>Degradation of tert-butanol by M. austroafricanum TBA100.</title>
        <authorList>
            <person name="Helbich S."/>
            <person name="Vainshtein Y."/>
        </authorList>
    </citation>
    <scope>NUCLEOTIDE SEQUENCE</scope>
    <source>
        <strain evidence="2">TBA100</strain>
    </source>
</reference>
<accession>A0ABT8HJN3</accession>
<keyword evidence="3" id="KW-1185">Reference proteome</keyword>
<evidence type="ECO:0000313" key="3">
    <source>
        <dbReference type="Proteomes" id="UP001172687"/>
    </source>
</evidence>
<comment type="caution">
    <text evidence="2">The sequence shown here is derived from an EMBL/GenBank/DDBJ whole genome shotgun (WGS) entry which is preliminary data.</text>
</comment>